<dbReference type="GO" id="GO:0016787">
    <property type="term" value="F:hydrolase activity"/>
    <property type="evidence" value="ECO:0007669"/>
    <property type="project" value="UniProtKB-KW"/>
</dbReference>
<dbReference type="PRINTS" id="PR00413">
    <property type="entry name" value="HADHALOGNASE"/>
</dbReference>
<reference evidence="1 2" key="2">
    <citation type="journal article" date="2013" name="Int. J. Syst. Evol. Microbiol.">
        <title>Methylophaga nitratireducenticrescens sp. nov. and Methylophaga frappieri sp. nov., isolated from the biofilm of the methanol-fed denitrification system treating the seawater at the Montreal Biodome.</title>
        <authorList>
            <person name="Villeneuve C."/>
            <person name="Martineau C."/>
            <person name="Mauffrey F."/>
            <person name="Villemur R."/>
        </authorList>
    </citation>
    <scope>NUCLEOTIDE SEQUENCE [LARGE SCALE GENOMIC DNA]</scope>
    <source>
        <strain evidence="1 2">JAM1</strain>
    </source>
</reference>
<dbReference type="Gene3D" id="1.10.150.240">
    <property type="entry name" value="Putative phosphatase, domain 2"/>
    <property type="match status" value="1"/>
</dbReference>
<dbReference type="Proteomes" id="UP000009144">
    <property type="component" value="Chromosome"/>
</dbReference>
<protein>
    <submittedName>
        <fullName evidence="1">2-deoxyglucose-6-phosphate hydrolase YniC</fullName>
    </submittedName>
</protein>
<evidence type="ECO:0000313" key="2">
    <source>
        <dbReference type="Proteomes" id="UP000009144"/>
    </source>
</evidence>
<name>I1XJK1_METNJ</name>
<dbReference type="Gene3D" id="3.40.50.1000">
    <property type="entry name" value="HAD superfamily/HAD-like"/>
    <property type="match status" value="1"/>
</dbReference>
<dbReference type="SUPFAM" id="SSF56784">
    <property type="entry name" value="HAD-like"/>
    <property type="match status" value="1"/>
</dbReference>
<dbReference type="eggNOG" id="COG0637">
    <property type="taxonomic scope" value="Bacteria"/>
</dbReference>
<dbReference type="KEGG" id="mej:Q7A_1748"/>
<dbReference type="SFLD" id="SFLDS00003">
    <property type="entry name" value="Haloacid_Dehalogenase"/>
    <property type="match status" value="1"/>
</dbReference>
<dbReference type="PATRIC" id="fig|754476.3.peg.1727"/>
<proteinExistence type="predicted"/>
<dbReference type="InterPro" id="IPR041492">
    <property type="entry name" value="HAD_2"/>
</dbReference>
<dbReference type="PANTHER" id="PTHR18901">
    <property type="entry name" value="2-DEOXYGLUCOSE-6-PHOSPHATE PHOSPHATASE 2"/>
    <property type="match status" value="1"/>
</dbReference>
<dbReference type="OrthoDB" id="9800058at2"/>
<organism evidence="1 2">
    <name type="scientific">Methylophaga nitratireducenticrescens</name>
    <dbReference type="NCBI Taxonomy" id="754476"/>
    <lineage>
        <taxon>Bacteria</taxon>
        <taxon>Pseudomonadati</taxon>
        <taxon>Pseudomonadota</taxon>
        <taxon>Gammaproteobacteria</taxon>
        <taxon>Thiotrichales</taxon>
        <taxon>Piscirickettsiaceae</taxon>
        <taxon>Methylophaga</taxon>
    </lineage>
</organism>
<reference evidence="1 2" key="1">
    <citation type="journal article" date="2012" name="J. Bacteriol.">
        <title>Complete genome sequences of Methylophaga sp. strain JAM1 and Methylophaga sp. strain JAM7.</title>
        <authorList>
            <person name="Villeneuve C."/>
            <person name="Martineau C."/>
            <person name="Mauffrey F."/>
            <person name="Villemur R."/>
        </authorList>
    </citation>
    <scope>NUCLEOTIDE SEQUENCE [LARGE SCALE GENOMIC DNA]</scope>
    <source>
        <strain evidence="1 2">JAM1</strain>
    </source>
</reference>
<dbReference type="Pfam" id="PF13419">
    <property type="entry name" value="HAD_2"/>
    <property type="match status" value="1"/>
</dbReference>
<dbReference type="InterPro" id="IPR006439">
    <property type="entry name" value="HAD-SF_hydro_IA"/>
</dbReference>
<dbReference type="InterPro" id="IPR036412">
    <property type="entry name" value="HAD-like_sf"/>
</dbReference>
<evidence type="ECO:0000313" key="1">
    <source>
        <dbReference type="EMBL" id="AFI84570.1"/>
    </source>
</evidence>
<dbReference type="SFLD" id="SFLDG01135">
    <property type="entry name" value="C1.5.6:_HAD__Beta-PGM__Phospha"/>
    <property type="match status" value="1"/>
</dbReference>
<dbReference type="HOGENOM" id="CLU_045011_13_1_6"/>
<dbReference type="NCBIfam" id="TIGR01509">
    <property type="entry name" value="HAD-SF-IA-v3"/>
    <property type="match status" value="1"/>
</dbReference>
<gene>
    <name evidence="1" type="ordered locus">Q7A_1748</name>
</gene>
<dbReference type="CDD" id="cd07505">
    <property type="entry name" value="HAD_BPGM-like"/>
    <property type="match status" value="1"/>
</dbReference>
<sequence length="221" mass="24847">MIKAIIFDMDGVLIDSEEIWDHAEKTVFSSYGISVTETDQLLTRNMNMLEVSKYWSAKAHRPFSLETSQQQVIEHVCQQIQKKPLAMQGALNLLKHIQLSNLPIGLATNAPKQVCSTVLSCLEIETFFNSIQTADDVENTKPHPEIYLKSAENLQVEPHHCLVFEDSPTGVKAAHEAGMQVIYVNPRRMADASILTIIRSALNSLDQFSWSDQQFFGLENA</sequence>
<dbReference type="PANTHER" id="PTHR18901:SF38">
    <property type="entry name" value="PSEUDOURIDINE-5'-PHOSPHATASE"/>
    <property type="match status" value="1"/>
</dbReference>
<keyword evidence="2" id="KW-1185">Reference proteome</keyword>
<keyword evidence="1" id="KW-0378">Hydrolase</keyword>
<dbReference type="InterPro" id="IPR023214">
    <property type="entry name" value="HAD_sf"/>
</dbReference>
<dbReference type="AlphaFoldDB" id="I1XJK1"/>
<dbReference type="InterPro" id="IPR023198">
    <property type="entry name" value="PGP-like_dom2"/>
</dbReference>
<dbReference type="SFLD" id="SFLDG01129">
    <property type="entry name" value="C1.5:_HAD__Beta-PGM__Phosphata"/>
    <property type="match status" value="1"/>
</dbReference>
<dbReference type="STRING" id="754476.Q7A_1748"/>
<dbReference type="EMBL" id="CP003390">
    <property type="protein sequence ID" value="AFI84570.1"/>
    <property type="molecule type" value="Genomic_DNA"/>
</dbReference>
<accession>I1XJK1</accession>
<dbReference type="RefSeq" id="WP_014706941.1">
    <property type="nucleotide sequence ID" value="NC_017857.3"/>
</dbReference>